<dbReference type="UniPathway" id="UPA00241">
    <property type="reaction ID" value="UER00356"/>
</dbReference>
<dbReference type="CDD" id="cd02022">
    <property type="entry name" value="DPCK"/>
    <property type="match status" value="1"/>
</dbReference>
<comment type="subcellular location">
    <subcellularLocation>
        <location evidence="5">Cytoplasm</location>
    </subcellularLocation>
</comment>
<comment type="function">
    <text evidence="5">Catalyzes the phosphorylation of the 3'-hydroxyl group of dephosphocoenzyme A to form coenzyme A.</text>
</comment>
<proteinExistence type="inferred from homology"/>
<keyword evidence="5" id="KW-0963">Cytoplasm</keyword>
<keyword evidence="2 5" id="KW-0547">Nucleotide-binding</keyword>
<keyword evidence="5 7" id="KW-0418">Kinase</keyword>
<dbReference type="GO" id="GO:0005524">
    <property type="term" value="F:ATP binding"/>
    <property type="evidence" value="ECO:0007669"/>
    <property type="project" value="UniProtKB-UniRule"/>
</dbReference>
<dbReference type="GO" id="GO:0015937">
    <property type="term" value="P:coenzyme A biosynthetic process"/>
    <property type="evidence" value="ECO:0007669"/>
    <property type="project" value="UniProtKB-UniRule"/>
</dbReference>
<evidence type="ECO:0000256" key="2">
    <source>
        <dbReference type="ARBA" id="ARBA00022741"/>
    </source>
</evidence>
<comment type="pathway">
    <text evidence="5">Cofactor biosynthesis; coenzyme A biosynthesis; CoA from (R)-pantothenate: step 5/5.</text>
</comment>
<dbReference type="AlphaFoldDB" id="A0A6A7WD54"/>
<dbReference type="PANTHER" id="PTHR10695:SF46">
    <property type="entry name" value="BIFUNCTIONAL COENZYME A SYNTHASE-RELATED"/>
    <property type="match status" value="1"/>
</dbReference>
<dbReference type="Pfam" id="PF01121">
    <property type="entry name" value="CoaE"/>
    <property type="match status" value="1"/>
</dbReference>
<name>A0A6A7WD54_9BACT</name>
<dbReference type="InterPro" id="IPR027417">
    <property type="entry name" value="P-loop_NTPase"/>
</dbReference>
<comment type="similarity">
    <text evidence="1 5">Belongs to the CoaE family.</text>
</comment>
<dbReference type="EMBL" id="VZAD01000077">
    <property type="protein sequence ID" value="MQP12397.1"/>
    <property type="molecule type" value="Genomic_DNA"/>
</dbReference>
<reference evidence="7 8" key="1">
    <citation type="submission" date="2019-09" db="EMBL/GenBank/DDBJ databases">
        <title>Distinct polysaccharide growth profiles of human intestinal Prevotella copri isolates.</title>
        <authorList>
            <person name="Fehlner-Peach H."/>
            <person name="Magnabosco C."/>
            <person name="Raghavan V."/>
            <person name="Scher J.U."/>
            <person name="Tett A."/>
            <person name="Cox L.M."/>
            <person name="Gottsegen C."/>
            <person name="Watters A."/>
            <person name="Wiltshire- Gordon J.D."/>
            <person name="Segata N."/>
            <person name="Bonneau R."/>
            <person name="Littman D.R."/>
        </authorList>
    </citation>
    <scope>NUCLEOTIDE SEQUENCE [LARGE SCALE GENOMIC DNA]</scope>
    <source>
        <strain evidence="8">iAQ1173</strain>
    </source>
</reference>
<dbReference type="InterPro" id="IPR001977">
    <property type="entry name" value="Depp_CoAkinase"/>
</dbReference>
<organism evidence="7 8">
    <name type="scientific">Segatella copri</name>
    <dbReference type="NCBI Taxonomy" id="165179"/>
    <lineage>
        <taxon>Bacteria</taxon>
        <taxon>Pseudomonadati</taxon>
        <taxon>Bacteroidota</taxon>
        <taxon>Bacteroidia</taxon>
        <taxon>Bacteroidales</taxon>
        <taxon>Prevotellaceae</taxon>
        <taxon>Segatella</taxon>
    </lineage>
</organism>
<gene>
    <name evidence="5 7" type="primary">coaE</name>
    <name evidence="7" type="ORF">F7D20_10630</name>
</gene>
<feature type="binding site" evidence="5">
    <location>
        <begin position="10"/>
        <end position="15"/>
    </location>
    <ligand>
        <name>ATP</name>
        <dbReference type="ChEBI" id="CHEBI:30616"/>
    </ligand>
</feature>
<dbReference type="GO" id="GO:0005737">
    <property type="term" value="C:cytoplasm"/>
    <property type="evidence" value="ECO:0007669"/>
    <property type="project" value="UniProtKB-SubCell"/>
</dbReference>
<comment type="catalytic activity">
    <reaction evidence="5">
        <text>3'-dephospho-CoA + ATP = ADP + CoA + H(+)</text>
        <dbReference type="Rhea" id="RHEA:18245"/>
        <dbReference type="ChEBI" id="CHEBI:15378"/>
        <dbReference type="ChEBI" id="CHEBI:30616"/>
        <dbReference type="ChEBI" id="CHEBI:57287"/>
        <dbReference type="ChEBI" id="CHEBI:57328"/>
        <dbReference type="ChEBI" id="CHEBI:456216"/>
        <dbReference type="EC" id="2.7.1.24"/>
    </reaction>
</comment>
<keyword evidence="8" id="KW-1185">Reference proteome</keyword>
<comment type="caution">
    <text evidence="7">The sequence shown here is derived from an EMBL/GenBank/DDBJ whole genome shotgun (WGS) entry which is preliminary data.</text>
</comment>
<dbReference type="GO" id="GO:0004140">
    <property type="term" value="F:dephospho-CoA kinase activity"/>
    <property type="evidence" value="ECO:0007669"/>
    <property type="project" value="UniProtKB-UniRule"/>
</dbReference>
<keyword evidence="4 5" id="KW-0173">Coenzyme A biosynthesis</keyword>
<protein>
    <recommendedName>
        <fullName evidence="5 6">Dephospho-CoA kinase</fullName>
        <ecNumber evidence="5 6">2.7.1.24</ecNumber>
    </recommendedName>
    <alternativeName>
        <fullName evidence="5">Dephosphocoenzyme A kinase</fullName>
    </alternativeName>
</protein>
<dbReference type="HAMAP" id="MF_00376">
    <property type="entry name" value="Dephospho_CoA_kinase"/>
    <property type="match status" value="1"/>
</dbReference>
<evidence type="ECO:0000313" key="7">
    <source>
        <dbReference type="EMBL" id="MQP12397.1"/>
    </source>
</evidence>
<dbReference type="OrthoDB" id="9812943at2"/>
<dbReference type="PANTHER" id="PTHR10695">
    <property type="entry name" value="DEPHOSPHO-COA KINASE-RELATED"/>
    <property type="match status" value="1"/>
</dbReference>
<dbReference type="EC" id="2.7.1.24" evidence="5 6"/>
<evidence type="ECO:0000256" key="1">
    <source>
        <dbReference type="ARBA" id="ARBA00009018"/>
    </source>
</evidence>
<evidence type="ECO:0000256" key="5">
    <source>
        <dbReference type="HAMAP-Rule" id="MF_00376"/>
    </source>
</evidence>
<evidence type="ECO:0000256" key="4">
    <source>
        <dbReference type="ARBA" id="ARBA00022993"/>
    </source>
</evidence>
<keyword evidence="3 5" id="KW-0067">ATP-binding</keyword>
<dbReference type="Gene3D" id="3.40.50.300">
    <property type="entry name" value="P-loop containing nucleotide triphosphate hydrolases"/>
    <property type="match status" value="1"/>
</dbReference>
<evidence type="ECO:0000313" key="8">
    <source>
        <dbReference type="Proteomes" id="UP000384372"/>
    </source>
</evidence>
<dbReference type="NCBIfam" id="TIGR00152">
    <property type="entry name" value="dephospho-CoA kinase"/>
    <property type="match status" value="1"/>
</dbReference>
<keyword evidence="5 7" id="KW-0808">Transferase</keyword>
<evidence type="ECO:0000256" key="3">
    <source>
        <dbReference type="ARBA" id="ARBA00022840"/>
    </source>
</evidence>
<dbReference type="PROSITE" id="PS51219">
    <property type="entry name" value="DPCK"/>
    <property type="match status" value="1"/>
</dbReference>
<dbReference type="RefSeq" id="WP_158464009.1">
    <property type="nucleotide sequence ID" value="NZ_VZAD01000077.1"/>
</dbReference>
<accession>A0A6A7WD54</accession>
<sequence>MKIAITGGIGSGKSFVCRELERHGIRVYDSDAAAKRLMRSDKPLQQSLCSLVGEGVYDAEGVLQKPVLARFLLASEANKLAVNDVVHPAVARDFEQSDFEWLESAILFESGFIHRTHFDFVVCVTAPEEVRIQRVMARDHIDRSRTLEWIHAQMSQAEVAARCDFEIVNDGKADVARQVNLLLERVEEWRKAAEKD</sequence>
<dbReference type="SUPFAM" id="SSF52540">
    <property type="entry name" value="P-loop containing nucleoside triphosphate hydrolases"/>
    <property type="match status" value="1"/>
</dbReference>
<evidence type="ECO:0000256" key="6">
    <source>
        <dbReference type="NCBIfam" id="TIGR00152"/>
    </source>
</evidence>
<dbReference type="Proteomes" id="UP000384372">
    <property type="component" value="Unassembled WGS sequence"/>
</dbReference>